<reference evidence="7 8" key="1">
    <citation type="submission" date="2019-09" db="EMBL/GenBank/DDBJ databases">
        <title>Distinct polysaccharide growth profiles of human intestinal Prevotella copri isolates.</title>
        <authorList>
            <person name="Fehlner-Peach H."/>
            <person name="Magnabosco C."/>
            <person name="Raghavan V."/>
            <person name="Scher J.U."/>
            <person name="Tett A."/>
            <person name="Cox L.M."/>
            <person name="Gottsegen C."/>
            <person name="Watters A."/>
            <person name="Wiltshire- Gordon J.D."/>
            <person name="Segata N."/>
            <person name="Bonneau R."/>
            <person name="Littman D.R."/>
        </authorList>
    </citation>
    <scope>NUCLEOTIDE SEQUENCE [LARGE SCALE GENOMIC DNA]</scope>
    <source>
        <strain evidence="8">iAQ1173</strain>
    </source>
</reference>
<accession>A0A6A7WDD7</accession>
<feature type="domain" description="PPIase FKBP-type" evidence="6">
    <location>
        <begin position="111"/>
        <end position="206"/>
    </location>
</feature>
<dbReference type="Proteomes" id="UP000384372">
    <property type="component" value="Unassembled WGS sequence"/>
</dbReference>
<keyword evidence="8" id="KW-1185">Reference proteome</keyword>
<name>A0A6A7WDD7_9BACT</name>
<dbReference type="InterPro" id="IPR046357">
    <property type="entry name" value="PPIase_dom_sf"/>
</dbReference>
<dbReference type="Pfam" id="PF00254">
    <property type="entry name" value="FKBP_C"/>
    <property type="match status" value="1"/>
</dbReference>
<gene>
    <name evidence="7" type="ORF">F7D20_10770</name>
</gene>
<dbReference type="InterPro" id="IPR001179">
    <property type="entry name" value="PPIase_FKBP_dom"/>
</dbReference>
<feature type="chain" id="PRO_5025444417" description="Peptidyl-prolyl cis-trans isomerase" evidence="5">
    <location>
        <begin position="21"/>
        <end position="214"/>
    </location>
</feature>
<comment type="similarity">
    <text evidence="4">Belongs to the FKBP-type PPIase family.</text>
</comment>
<dbReference type="EMBL" id="VZAD01000080">
    <property type="protein sequence ID" value="MQP12425.1"/>
    <property type="molecule type" value="Genomic_DNA"/>
</dbReference>
<dbReference type="OrthoDB" id="9814548at2"/>
<evidence type="ECO:0000313" key="7">
    <source>
        <dbReference type="EMBL" id="MQP12425.1"/>
    </source>
</evidence>
<evidence type="ECO:0000256" key="5">
    <source>
        <dbReference type="SAM" id="SignalP"/>
    </source>
</evidence>
<evidence type="ECO:0000256" key="4">
    <source>
        <dbReference type="RuleBase" id="RU003915"/>
    </source>
</evidence>
<dbReference type="EC" id="5.2.1.8" evidence="4"/>
<evidence type="ECO:0000256" key="1">
    <source>
        <dbReference type="ARBA" id="ARBA00000971"/>
    </source>
</evidence>
<keyword evidence="5" id="KW-0732">Signal</keyword>
<evidence type="ECO:0000256" key="2">
    <source>
        <dbReference type="ARBA" id="ARBA00023110"/>
    </source>
</evidence>
<keyword evidence="2 3" id="KW-0697">Rotamase</keyword>
<dbReference type="PROSITE" id="PS51257">
    <property type="entry name" value="PROKAR_LIPOPROTEIN"/>
    <property type="match status" value="1"/>
</dbReference>
<dbReference type="PROSITE" id="PS50059">
    <property type="entry name" value="FKBP_PPIASE"/>
    <property type="match status" value="1"/>
</dbReference>
<dbReference type="AlphaFoldDB" id="A0A6A7WDD7"/>
<feature type="signal peptide" evidence="5">
    <location>
        <begin position="1"/>
        <end position="20"/>
    </location>
</feature>
<evidence type="ECO:0000259" key="6">
    <source>
        <dbReference type="PROSITE" id="PS50059"/>
    </source>
</evidence>
<comment type="caution">
    <text evidence="7">The sequence shown here is derived from an EMBL/GenBank/DDBJ whole genome shotgun (WGS) entry which is preliminary data.</text>
</comment>
<dbReference type="RefSeq" id="WP_158464032.1">
    <property type="nucleotide sequence ID" value="NZ_VZAD01000080.1"/>
</dbReference>
<organism evidence="7 8">
    <name type="scientific">Segatella copri</name>
    <dbReference type="NCBI Taxonomy" id="165179"/>
    <lineage>
        <taxon>Bacteria</taxon>
        <taxon>Pseudomonadati</taxon>
        <taxon>Bacteroidota</taxon>
        <taxon>Bacteroidia</taxon>
        <taxon>Bacteroidales</taxon>
        <taxon>Prevotellaceae</taxon>
        <taxon>Segatella</taxon>
    </lineage>
</organism>
<proteinExistence type="inferred from homology"/>
<dbReference type="SUPFAM" id="SSF54534">
    <property type="entry name" value="FKBP-like"/>
    <property type="match status" value="1"/>
</dbReference>
<evidence type="ECO:0000256" key="3">
    <source>
        <dbReference type="PROSITE-ProRule" id="PRU00277"/>
    </source>
</evidence>
<sequence>MNLKNLKYLFLLMMSALVLASCSETDENTDSEYDEWQAKNKTAFAEILVKAKQEGEANGWHVYRNWSMENQTGNTDLNNKPVTPTFNEQEDNIVVQVLGQGEGSAVRPLYTDSVMVSYKGMLKNDYVFDSNFTTGDYDVDKAQTSNFIVKGVVDGFATALMKMTHIGDHWMVYMPYTLGYGSSQSSSLTIPAYSMLKFEIVLKGWYTDGKWIKK</sequence>
<keyword evidence="3 4" id="KW-0413">Isomerase</keyword>
<comment type="catalytic activity">
    <reaction evidence="1 3 4">
        <text>[protein]-peptidylproline (omega=180) = [protein]-peptidylproline (omega=0)</text>
        <dbReference type="Rhea" id="RHEA:16237"/>
        <dbReference type="Rhea" id="RHEA-COMP:10747"/>
        <dbReference type="Rhea" id="RHEA-COMP:10748"/>
        <dbReference type="ChEBI" id="CHEBI:83833"/>
        <dbReference type="ChEBI" id="CHEBI:83834"/>
        <dbReference type="EC" id="5.2.1.8"/>
    </reaction>
</comment>
<protein>
    <recommendedName>
        <fullName evidence="4">Peptidyl-prolyl cis-trans isomerase</fullName>
        <ecNumber evidence="4">5.2.1.8</ecNumber>
    </recommendedName>
</protein>
<evidence type="ECO:0000313" key="8">
    <source>
        <dbReference type="Proteomes" id="UP000384372"/>
    </source>
</evidence>
<dbReference type="GO" id="GO:0003755">
    <property type="term" value="F:peptidyl-prolyl cis-trans isomerase activity"/>
    <property type="evidence" value="ECO:0007669"/>
    <property type="project" value="UniProtKB-UniRule"/>
</dbReference>
<dbReference type="Gene3D" id="3.10.50.40">
    <property type="match status" value="1"/>
</dbReference>